<dbReference type="PANTHER" id="PTHR10102:SF0">
    <property type="entry name" value="DNA-DIRECTED RNA POLYMERASE, MITOCHONDRIAL"/>
    <property type="match status" value="1"/>
</dbReference>
<dbReference type="SUPFAM" id="SSF56672">
    <property type="entry name" value="DNA/RNA polymerases"/>
    <property type="match status" value="1"/>
</dbReference>
<evidence type="ECO:0000256" key="8">
    <source>
        <dbReference type="ARBA" id="ARBA00048552"/>
    </source>
</evidence>
<evidence type="ECO:0000256" key="6">
    <source>
        <dbReference type="ARBA" id="ARBA00022946"/>
    </source>
</evidence>
<proteinExistence type="inferred from homology"/>
<evidence type="ECO:0000256" key="1">
    <source>
        <dbReference type="ARBA" id="ARBA00009493"/>
    </source>
</evidence>
<reference evidence="10 11" key="1">
    <citation type="journal article" date="2013" name="Genome Announc.">
        <title>Genome Sequence of Novosphingobium lindaniclasticum LE124T, Isolated from a Hexachlorocyclohexane Dumpsite.</title>
        <authorList>
            <person name="Saxena A."/>
            <person name="Nayyar N."/>
            <person name="Sangwan N."/>
            <person name="Kumari R."/>
            <person name="Khurana J.P."/>
            <person name="Lal R."/>
        </authorList>
    </citation>
    <scope>NUCLEOTIDE SEQUENCE [LARGE SCALE GENOMIC DNA]</scope>
    <source>
        <strain evidence="10 11">LE124</strain>
    </source>
</reference>
<comment type="catalytic activity">
    <reaction evidence="8">
        <text>RNA(n) + a ribonucleoside 5'-triphosphate = RNA(n+1) + diphosphate</text>
        <dbReference type="Rhea" id="RHEA:21248"/>
        <dbReference type="Rhea" id="RHEA-COMP:14527"/>
        <dbReference type="Rhea" id="RHEA-COMP:17342"/>
        <dbReference type="ChEBI" id="CHEBI:33019"/>
        <dbReference type="ChEBI" id="CHEBI:61557"/>
        <dbReference type="ChEBI" id="CHEBI:140395"/>
        <dbReference type="EC" id="2.7.7.6"/>
    </reaction>
</comment>
<keyword evidence="4" id="KW-0808">Transferase</keyword>
<dbReference type="Gene3D" id="1.10.287.260">
    <property type="match status" value="1"/>
</dbReference>
<dbReference type="GO" id="GO:0003899">
    <property type="term" value="F:DNA-directed RNA polymerase activity"/>
    <property type="evidence" value="ECO:0007669"/>
    <property type="project" value="UniProtKB-EC"/>
</dbReference>
<dbReference type="Gene3D" id="1.10.287.280">
    <property type="match status" value="1"/>
</dbReference>
<dbReference type="FunFam" id="1.10.287.280:FF:000001">
    <property type="entry name" value="DNA-directed RNA polymerase"/>
    <property type="match status" value="1"/>
</dbReference>
<keyword evidence="3" id="KW-0240">DNA-directed RNA polymerase</keyword>
<dbReference type="PATRIC" id="fig|1096930.3.peg.3370"/>
<gene>
    <name evidence="10" type="ORF">L284_16985</name>
</gene>
<dbReference type="InterPro" id="IPR037159">
    <property type="entry name" value="RNA_POL_N_sf"/>
</dbReference>
<dbReference type="InterPro" id="IPR029262">
    <property type="entry name" value="RPOL_N"/>
</dbReference>
<evidence type="ECO:0000256" key="7">
    <source>
        <dbReference type="ARBA" id="ARBA00023163"/>
    </source>
</evidence>
<keyword evidence="11" id="KW-1185">Reference proteome</keyword>
<name>T0IL79_9SPHN</name>
<dbReference type="InterPro" id="IPR024075">
    <property type="entry name" value="DNA-dir_RNA_pol_helix_hairp_sf"/>
</dbReference>
<evidence type="ECO:0000313" key="11">
    <source>
        <dbReference type="Proteomes" id="UP000015527"/>
    </source>
</evidence>
<evidence type="ECO:0000313" key="10">
    <source>
        <dbReference type="EMBL" id="EQB10389.1"/>
    </source>
</evidence>
<organism evidence="10 11">
    <name type="scientific">Novosphingobium lindaniclasticum LE124</name>
    <dbReference type="NCBI Taxonomy" id="1096930"/>
    <lineage>
        <taxon>Bacteria</taxon>
        <taxon>Pseudomonadati</taxon>
        <taxon>Pseudomonadota</taxon>
        <taxon>Alphaproteobacteria</taxon>
        <taxon>Sphingomonadales</taxon>
        <taxon>Sphingomonadaceae</taxon>
        <taxon>Novosphingobium</taxon>
    </lineage>
</organism>
<dbReference type="InterPro" id="IPR002092">
    <property type="entry name" value="DNA-dir_Rpol_phage-type"/>
</dbReference>
<dbReference type="GO" id="GO:0003677">
    <property type="term" value="F:DNA binding"/>
    <property type="evidence" value="ECO:0007669"/>
    <property type="project" value="InterPro"/>
</dbReference>
<evidence type="ECO:0000256" key="3">
    <source>
        <dbReference type="ARBA" id="ARBA00022478"/>
    </source>
</evidence>
<dbReference type="Proteomes" id="UP000015527">
    <property type="component" value="Unassembled WGS sequence"/>
</dbReference>
<dbReference type="eggNOG" id="COG5108">
    <property type="taxonomic scope" value="Bacteria"/>
</dbReference>
<feature type="domain" description="DNA-directed RNA polymerase N-terminal" evidence="9">
    <location>
        <begin position="17"/>
        <end position="292"/>
    </location>
</feature>
<dbReference type="EC" id="2.7.7.6" evidence="2"/>
<dbReference type="GO" id="GO:0006351">
    <property type="term" value="P:DNA-templated transcription"/>
    <property type="evidence" value="ECO:0007669"/>
    <property type="project" value="InterPro"/>
</dbReference>
<dbReference type="OrthoDB" id="5465434at2"/>
<evidence type="ECO:0000256" key="4">
    <source>
        <dbReference type="ARBA" id="ARBA00022679"/>
    </source>
</evidence>
<dbReference type="AlphaFoldDB" id="T0IL79"/>
<accession>T0IL79</accession>
<dbReference type="Pfam" id="PF14700">
    <property type="entry name" value="RPOL_N"/>
    <property type="match status" value="1"/>
</dbReference>
<sequence length="831" mass="93243">MTTDFRAQLRRQIDLEDEQRALGASRYQARALPWKVEAGSIDEEANLPPGHQLLKLATKPVAETIEAFLAEVCERKAGRHHRAVDFLLLLDSTEVAYLTTRVMVNLCMAQTLLQTAATRVTEALIENLEFKSFREMNRKGYKGFMKAQEARGYSRQRKAAVKKLFHSEGCAIEVSSEEKVSIGTKCMELVIDATGFFSLEKVRRANGFAYSLRPTETLQDWFDKQHARCALLDPINMPMVVRPRRWRSPTYGGYLTPRHGNRFIKQRNHAYHVEVRNMDLSKVYDSVNHIQDSPWVINTRVLEVMEQVWADGTSLGGLPQREDDPIPAKPEDIDTNEEAKLKWKRDAAEVYTANAERTSARMSMHSGLWVARRFADESAIYYPHELDFRGRVYPIPVFGPSPQGCDWQKALLQFSEGLPLGLEGFRWLCIHVANLFGVDKVSFREREQWVTDNLPALLDSAEDPLGGQRFWTTADSPYSALAALFELADAVRMEDPTAYVSRVPIALDGSCSGIQHFSAMLRDAEGGEAVNLLPSETPQDIYMRAAGKAQAIADATPFITYKVKKADGVEEDVTIPNPWMGGMVKRGIAKRPTMTFCYSATRFGMGGMIVQTLKEMDRELAAKGQGPYLGGADNYHCAMWLSHVIFSSISETVPAAAKAMEWLREAAKVAAEGGLPLWWTTPMGLPILQEYKAQKGERVEVHWHGQRVRMMVQKDTEDLDGRAQANGVAPNFVHSLDAAHLQAVALRCKHEGIKHLAMIHDSFGTHAANTARLSSILRDTFVEQYEGDVLGEFYEELKEQLGEELAAKLPEPPKSGDLDLNLIRKASYTFA</sequence>
<dbReference type="Pfam" id="PF00940">
    <property type="entry name" value="RNA_pol"/>
    <property type="match status" value="1"/>
</dbReference>
<protein>
    <recommendedName>
        <fullName evidence="2">DNA-directed RNA polymerase</fullName>
        <ecNumber evidence="2">2.7.7.6</ecNumber>
    </recommendedName>
</protein>
<dbReference type="SMART" id="SM01311">
    <property type="entry name" value="RPOL_N"/>
    <property type="match status" value="1"/>
</dbReference>
<comment type="caution">
    <text evidence="10">The sequence shown here is derived from an EMBL/GenBank/DDBJ whole genome shotgun (WGS) entry which is preliminary data.</text>
</comment>
<dbReference type="PANTHER" id="PTHR10102">
    <property type="entry name" value="DNA-DIRECTED RNA POLYMERASE, MITOCHONDRIAL"/>
    <property type="match status" value="1"/>
</dbReference>
<evidence type="ECO:0000259" key="9">
    <source>
        <dbReference type="SMART" id="SM01311"/>
    </source>
</evidence>
<dbReference type="Gene3D" id="1.10.150.20">
    <property type="entry name" value="5' to 3' exonuclease, C-terminal subdomain"/>
    <property type="match status" value="1"/>
</dbReference>
<keyword evidence="6" id="KW-0809">Transit peptide</keyword>
<dbReference type="EMBL" id="ATHL01000110">
    <property type="protein sequence ID" value="EQB10389.1"/>
    <property type="molecule type" value="Genomic_DNA"/>
</dbReference>
<keyword evidence="7" id="KW-0804">Transcription</keyword>
<dbReference type="RefSeq" id="WP_021235188.1">
    <property type="nucleotide sequence ID" value="NZ_ATHL01000110.1"/>
</dbReference>
<keyword evidence="5" id="KW-0548">Nucleotidyltransferase</keyword>
<dbReference type="InterPro" id="IPR046950">
    <property type="entry name" value="DNA-dir_Rpol_C_phage-type"/>
</dbReference>
<dbReference type="PROSITE" id="PS00900">
    <property type="entry name" value="RNA_POL_PHAGE_1"/>
    <property type="match status" value="1"/>
</dbReference>
<comment type="similarity">
    <text evidence="1">Belongs to the phage and mitochondrial RNA polymerase family.</text>
</comment>
<evidence type="ECO:0000256" key="5">
    <source>
        <dbReference type="ARBA" id="ARBA00022695"/>
    </source>
</evidence>
<dbReference type="GO" id="GO:0000428">
    <property type="term" value="C:DNA-directed RNA polymerase complex"/>
    <property type="evidence" value="ECO:0007669"/>
    <property type="project" value="UniProtKB-KW"/>
</dbReference>
<dbReference type="Gene3D" id="1.10.1320.10">
    <property type="entry name" value="DNA-directed RNA polymerase, N-terminal domain"/>
    <property type="match status" value="1"/>
</dbReference>
<dbReference type="InterPro" id="IPR043502">
    <property type="entry name" value="DNA/RNA_pol_sf"/>
</dbReference>
<evidence type="ECO:0000256" key="2">
    <source>
        <dbReference type="ARBA" id="ARBA00012418"/>
    </source>
</evidence>